<dbReference type="InterPro" id="IPR027417">
    <property type="entry name" value="P-loop_NTPase"/>
</dbReference>
<dbReference type="PRINTS" id="PR00449">
    <property type="entry name" value="RASTRNSFRMNG"/>
</dbReference>
<dbReference type="SMART" id="SM00175">
    <property type="entry name" value="RAB"/>
    <property type="match status" value="1"/>
</dbReference>
<keyword evidence="1" id="KW-0547">Nucleotide-binding</keyword>
<proteinExistence type="predicted"/>
<name>D3BAK1_HETP5</name>
<dbReference type="AlphaFoldDB" id="D3BAK1"/>
<dbReference type="GeneID" id="31361063"/>
<keyword evidence="2" id="KW-0342">GTP-binding</keyword>
<sequence length="401" mass="44530">MKSFFSNFTKSSTNNNNSLNNNSSGVGNNNNSSSSLRASLLSTNSFDSFNCFDKVRIAVVGDTTVGKTSLVNLICKNQVIDSPSWTCGCNTDIKIHEYHSKDYFIEFLDVGGSAKYKITRSLFYSGINGLIVVYDVTNKNSLSNVKKWIFEVLNKISTSTANWQLKETENPKLLELENIVHQNNKAPSIPLLILGNKSDLYHDGNYIANDKLGKLSISVIISNMLAGSKRRTLGGISQGVFSFNIVTPSTSTNHQNNNYNNNNAKKNGGIQQPTAAASDFGPQDYDHLSTPQSTSITTSSSSTIERPLYLNHQNIHSLSPTLPLTIHDLNNDNDHSNDNIFYNENFSPPNNIPSTSLPMFLSSHNNNNNNNYNDINTEITISPLRTPHRTRSTSFERKWNK</sequence>
<dbReference type="PROSITE" id="PS51419">
    <property type="entry name" value="RAB"/>
    <property type="match status" value="1"/>
</dbReference>
<dbReference type="NCBIfam" id="TIGR00231">
    <property type="entry name" value="small_GTP"/>
    <property type="match status" value="1"/>
</dbReference>
<gene>
    <name evidence="3" type="ORF">PPL_05579</name>
</gene>
<dbReference type="InParanoid" id="D3BAK1"/>
<evidence type="ECO:0000256" key="2">
    <source>
        <dbReference type="ARBA" id="ARBA00023134"/>
    </source>
</evidence>
<evidence type="ECO:0000256" key="1">
    <source>
        <dbReference type="ARBA" id="ARBA00022741"/>
    </source>
</evidence>
<dbReference type="PANTHER" id="PTHR24073">
    <property type="entry name" value="DRAB5-RELATED"/>
    <property type="match status" value="1"/>
</dbReference>
<reference evidence="3 4" key="1">
    <citation type="journal article" date="2011" name="Genome Res.">
        <title>Phylogeny-wide analysis of social amoeba genomes highlights ancient origins for complex intercellular communication.</title>
        <authorList>
            <person name="Heidel A.J."/>
            <person name="Lawal H.M."/>
            <person name="Felder M."/>
            <person name="Schilde C."/>
            <person name="Helps N.R."/>
            <person name="Tunggal B."/>
            <person name="Rivero F."/>
            <person name="John U."/>
            <person name="Schleicher M."/>
            <person name="Eichinger L."/>
            <person name="Platzer M."/>
            <person name="Noegel A.A."/>
            <person name="Schaap P."/>
            <person name="Gloeckner G."/>
        </authorList>
    </citation>
    <scope>NUCLEOTIDE SEQUENCE [LARGE SCALE GENOMIC DNA]</scope>
    <source>
        <strain evidence="4">ATCC 26659 / Pp 5 / PN500</strain>
    </source>
</reference>
<dbReference type="InterPro" id="IPR001806">
    <property type="entry name" value="Small_GTPase"/>
</dbReference>
<dbReference type="InterPro" id="IPR005225">
    <property type="entry name" value="Small_GTP-bd"/>
</dbReference>
<organism evidence="3 4">
    <name type="scientific">Heterostelium pallidum (strain ATCC 26659 / Pp 5 / PN500)</name>
    <name type="common">Cellular slime mold</name>
    <name type="synonym">Polysphondylium pallidum</name>
    <dbReference type="NCBI Taxonomy" id="670386"/>
    <lineage>
        <taxon>Eukaryota</taxon>
        <taxon>Amoebozoa</taxon>
        <taxon>Evosea</taxon>
        <taxon>Eumycetozoa</taxon>
        <taxon>Dictyostelia</taxon>
        <taxon>Acytosteliales</taxon>
        <taxon>Acytosteliaceae</taxon>
        <taxon>Heterostelium</taxon>
    </lineage>
</organism>
<comment type="caution">
    <text evidence="3">The sequence shown here is derived from an EMBL/GenBank/DDBJ whole genome shotgun (WGS) entry which is preliminary data.</text>
</comment>
<dbReference type="Proteomes" id="UP000001396">
    <property type="component" value="Unassembled WGS sequence"/>
</dbReference>
<dbReference type="STRING" id="670386.D3BAK1"/>
<dbReference type="EMBL" id="ADBJ01000025">
    <property type="protein sequence ID" value="EFA81588.1"/>
    <property type="molecule type" value="Genomic_DNA"/>
</dbReference>
<protein>
    <submittedName>
        <fullName evidence="3">Rab GTPase domain-containing protein</fullName>
    </submittedName>
</protein>
<accession>D3BAK1</accession>
<dbReference type="GO" id="GO:0003924">
    <property type="term" value="F:GTPase activity"/>
    <property type="evidence" value="ECO:0007669"/>
    <property type="project" value="InterPro"/>
</dbReference>
<evidence type="ECO:0000313" key="3">
    <source>
        <dbReference type="EMBL" id="EFA81588.1"/>
    </source>
</evidence>
<dbReference type="Pfam" id="PF00071">
    <property type="entry name" value="Ras"/>
    <property type="match status" value="1"/>
</dbReference>
<dbReference type="SUPFAM" id="SSF52540">
    <property type="entry name" value="P-loop containing nucleoside triphosphate hydrolases"/>
    <property type="match status" value="1"/>
</dbReference>
<dbReference type="RefSeq" id="XP_020433705.1">
    <property type="nucleotide sequence ID" value="XM_020576456.1"/>
</dbReference>
<dbReference type="GO" id="GO:0005525">
    <property type="term" value="F:GTP binding"/>
    <property type="evidence" value="ECO:0007669"/>
    <property type="project" value="UniProtKB-KW"/>
</dbReference>
<evidence type="ECO:0000313" key="4">
    <source>
        <dbReference type="Proteomes" id="UP000001396"/>
    </source>
</evidence>
<dbReference type="SMART" id="SM00173">
    <property type="entry name" value="RAS"/>
    <property type="match status" value="1"/>
</dbReference>
<dbReference type="Gene3D" id="3.40.50.300">
    <property type="entry name" value="P-loop containing nucleotide triphosphate hydrolases"/>
    <property type="match status" value="1"/>
</dbReference>
<keyword evidence="4" id="KW-1185">Reference proteome</keyword>